<dbReference type="GO" id="GO:0045333">
    <property type="term" value="P:cellular respiration"/>
    <property type="evidence" value="ECO:0007669"/>
    <property type="project" value="UniProtKB-ARBA"/>
</dbReference>
<dbReference type="Pfam" id="PF01568">
    <property type="entry name" value="Molydop_binding"/>
    <property type="match status" value="1"/>
</dbReference>
<comment type="cofactor">
    <cofactor evidence="1">
        <name>Mo-bis(molybdopterin guanine dinucleotide)</name>
        <dbReference type="ChEBI" id="CHEBI:60539"/>
    </cofactor>
</comment>
<evidence type="ECO:0000256" key="2">
    <source>
        <dbReference type="ARBA" id="ARBA00001966"/>
    </source>
</evidence>
<sequence length="916" mass="99369">MPSSQTTLVQTTCPYCGVGCGVDVSCQGEALNRTPVKVTGTPEHPANYGRLCIKGTHLLETNSLHGRLLQPHVGGRATTWDQATGKIADKINQVISQHGPDAVAFYVSGQLLTEDYYIANKLIKGFLGSANIDTNSRLCMSSAVAAYKRAFGEDLVPCCYEDIECTDLLILTGSNAAWAHPVLFQRMSRARLKNPAMKVVVIDPRATETADLATLHLPLKPGTDAYLFNGLLHYLFTNDLLDERFISEHTNGFNEALASARDWNPDSVAKVCNLSLAQVNQFYRLFGKSQSAITFFSMGINQSNSGVDKANAIINCHLASGKIGAPGSGPFSITGQPNAMGGREVGGLANMLAAHMDIENPAHREAVQTYWQSPTLCTKPGLKAVDMFSQMAAGKIKFVWIMATNPVVSMPDRRQVEKALQQCEMVVVSDMVSSNDTLAYADIALPATGWSEKNGTVTNSERRISRQRGIMPPPGEARHDWQALCNVAAKLGYGDRFDYNHVSEIFAEHAGLSAYKNNGQRLFNLAGLSSLNRAQYDRLAPIQWPLGQGDAAGSPRLFGNRQFATADGKARFVAITARLPTQQTCDRYPYILNSGRSRDQWHTMTRTGKASALLNHAAMATLAMHPQDMLDSGVSEGELVTLQSAGNTGNPVILPVAAQSGQRRGECFAPIHWSATWGSHITLGALYSSATDPISGQPETKHGAVSLVKTRYPVHGQIVFSDPIVFDKVTKQVEYWAKQPGQYVQSARVACHKNMHELAQSVMPLVPPTATYISRFTESSCSMLWLQDNQLVGVVWLSAQTAQSYAPIPLEWLDAIYDDCTVTNTGRINNLLNGIADAEFLQGPLVCSCFKVRQQRIVTAIEQGCNSVTALGSTLQCGTNCGSCKGELARLVNRHSRHSEASTTPTVNPILAGESA</sequence>
<keyword evidence="14" id="KW-1185">Reference proteome</keyword>
<evidence type="ECO:0000259" key="12">
    <source>
        <dbReference type="PROSITE" id="PS51669"/>
    </source>
</evidence>
<evidence type="ECO:0000256" key="5">
    <source>
        <dbReference type="ARBA" id="ARBA00022505"/>
    </source>
</evidence>
<dbReference type="PANTHER" id="PTHR43105:SF9">
    <property type="entry name" value="NADPH-FE(3+) OXIDOREDUCTASE SUBUNIT ALPHA"/>
    <property type="match status" value="1"/>
</dbReference>
<keyword evidence="5" id="KW-0500">Molybdenum</keyword>
<dbReference type="GO" id="GO:0016020">
    <property type="term" value="C:membrane"/>
    <property type="evidence" value="ECO:0007669"/>
    <property type="project" value="TreeGrafter"/>
</dbReference>
<dbReference type="AlphaFoldDB" id="A0A346NSK7"/>
<dbReference type="InterPro" id="IPR050123">
    <property type="entry name" value="Prok_molybdopt-oxidoreductase"/>
</dbReference>
<feature type="region of interest" description="Disordered" evidence="11">
    <location>
        <begin position="896"/>
        <end position="916"/>
    </location>
</feature>
<dbReference type="Gene3D" id="2.20.25.90">
    <property type="entry name" value="ADC-like domains"/>
    <property type="match status" value="1"/>
</dbReference>
<keyword evidence="7" id="KW-0560">Oxidoreductase</keyword>
<dbReference type="SUPFAM" id="SSF53706">
    <property type="entry name" value="Formate dehydrogenase/DMSO reductase, domains 1-3"/>
    <property type="match status" value="1"/>
</dbReference>
<dbReference type="CDD" id="cd02791">
    <property type="entry name" value="MopB_CT_Nitrate-R-NapA-like"/>
    <property type="match status" value="1"/>
</dbReference>
<organism evidence="13 14">
    <name type="scientific">Salinimonas sediminis</name>
    <dbReference type="NCBI Taxonomy" id="2303538"/>
    <lineage>
        <taxon>Bacteria</taxon>
        <taxon>Pseudomonadati</taxon>
        <taxon>Pseudomonadota</taxon>
        <taxon>Gammaproteobacteria</taxon>
        <taxon>Alteromonadales</taxon>
        <taxon>Alteromonadaceae</taxon>
        <taxon>Alteromonas/Salinimonas group</taxon>
        <taxon>Salinimonas</taxon>
    </lineage>
</organism>
<dbReference type="PROSITE" id="PS00551">
    <property type="entry name" value="MOLYBDOPTERIN_PROK_1"/>
    <property type="match status" value="1"/>
</dbReference>
<evidence type="ECO:0000256" key="9">
    <source>
        <dbReference type="ARBA" id="ARBA00023014"/>
    </source>
</evidence>
<keyword evidence="10" id="KW-0534">Nitrate assimilation</keyword>
<dbReference type="InterPro" id="IPR006657">
    <property type="entry name" value="MoPterin_dinucl-bd_dom"/>
</dbReference>
<evidence type="ECO:0000256" key="4">
    <source>
        <dbReference type="ARBA" id="ARBA00022485"/>
    </source>
</evidence>
<evidence type="ECO:0000313" key="13">
    <source>
        <dbReference type="EMBL" id="AXR08514.1"/>
    </source>
</evidence>
<gene>
    <name evidence="13" type="ORF">D0Y50_12045</name>
</gene>
<feature type="domain" description="4Fe-4S Mo/W bis-MGD-type" evidence="12">
    <location>
        <begin position="6"/>
        <end position="66"/>
    </location>
</feature>
<proteinExistence type="inferred from homology"/>
<evidence type="ECO:0000313" key="14">
    <source>
        <dbReference type="Proteomes" id="UP000262073"/>
    </source>
</evidence>
<dbReference type="InterPro" id="IPR041957">
    <property type="entry name" value="CT_Nitrate-R-NapA-like"/>
</dbReference>
<dbReference type="EMBL" id="CP031769">
    <property type="protein sequence ID" value="AXR08514.1"/>
    <property type="molecule type" value="Genomic_DNA"/>
</dbReference>
<dbReference type="CDD" id="cd02754">
    <property type="entry name" value="MopB_Nitrate-R-NapA-like"/>
    <property type="match status" value="1"/>
</dbReference>
<evidence type="ECO:0000256" key="10">
    <source>
        <dbReference type="ARBA" id="ARBA00023063"/>
    </source>
</evidence>
<dbReference type="InterPro" id="IPR006656">
    <property type="entry name" value="Mopterin_OxRdtase"/>
</dbReference>
<dbReference type="GO" id="GO:0046872">
    <property type="term" value="F:metal ion binding"/>
    <property type="evidence" value="ECO:0007669"/>
    <property type="project" value="UniProtKB-KW"/>
</dbReference>
<dbReference type="GO" id="GO:0042128">
    <property type="term" value="P:nitrate assimilation"/>
    <property type="evidence" value="ECO:0007669"/>
    <property type="project" value="UniProtKB-KW"/>
</dbReference>
<dbReference type="Gene3D" id="3.40.50.740">
    <property type="match status" value="1"/>
</dbReference>
<dbReference type="GO" id="GO:0016491">
    <property type="term" value="F:oxidoreductase activity"/>
    <property type="evidence" value="ECO:0007669"/>
    <property type="project" value="UniProtKB-KW"/>
</dbReference>
<dbReference type="InterPro" id="IPR041854">
    <property type="entry name" value="BFD-like_2Fe2S-bd_dom_sf"/>
</dbReference>
<evidence type="ECO:0000256" key="8">
    <source>
        <dbReference type="ARBA" id="ARBA00023004"/>
    </source>
</evidence>
<evidence type="ECO:0000256" key="6">
    <source>
        <dbReference type="ARBA" id="ARBA00022723"/>
    </source>
</evidence>
<dbReference type="PROSITE" id="PS51669">
    <property type="entry name" value="4FE4S_MOW_BIS_MGD"/>
    <property type="match status" value="1"/>
</dbReference>
<keyword evidence="6" id="KW-0479">Metal-binding</keyword>
<dbReference type="Gene3D" id="1.10.10.1100">
    <property type="entry name" value="BFD-like [2Fe-2S]-binding domain"/>
    <property type="match status" value="1"/>
</dbReference>
<dbReference type="PANTHER" id="PTHR43105">
    <property type="entry name" value="RESPIRATORY NITRATE REDUCTASE"/>
    <property type="match status" value="1"/>
</dbReference>
<dbReference type="Gene3D" id="3.40.228.10">
    <property type="entry name" value="Dimethylsulfoxide Reductase, domain 2"/>
    <property type="match status" value="1"/>
</dbReference>
<dbReference type="InterPro" id="IPR009010">
    <property type="entry name" value="Asp_de-COase-like_dom_sf"/>
</dbReference>
<dbReference type="Proteomes" id="UP000262073">
    <property type="component" value="Chromosome"/>
</dbReference>
<dbReference type="SUPFAM" id="SSF50692">
    <property type="entry name" value="ADC-like"/>
    <property type="match status" value="1"/>
</dbReference>
<dbReference type="SMART" id="SM00926">
    <property type="entry name" value="Molybdop_Fe4S4"/>
    <property type="match status" value="1"/>
</dbReference>
<dbReference type="Pfam" id="PF04324">
    <property type="entry name" value="Fer2_BFD"/>
    <property type="match status" value="1"/>
</dbReference>
<comment type="similarity">
    <text evidence="3">Belongs to the prokaryotic molybdopterin-containing oxidoreductase family. NasA/NapA/NarB subfamily.</text>
</comment>
<keyword evidence="9" id="KW-0411">Iron-sulfur</keyword>
<evidence type="ECO:0000256" key="7">
    <source>
        <dbReference type="ARBA" id="ARBA00023002"/>
    </source>
</evidence>
<keyword evidence="4" id="KW-0004">4Fe-4S</keyword>
<dbReference type="KEGG" id="salm:D0Y50_12045"/>
<evidence type="ECO:0000256" key="3">
    <source>
        <dbReference type="ARBA" id="ARBA00008747"/>
    </source>
</evidence>
<keyword evidence="8" id="KW-0408">Iron</keyword>
<dbReference type="Pfam" id="PF00384">
    <property type="entry name" value="Molybdopterin"/>
    <property type="match status" value="1"/>
</dbReference>
<dbReference type="InterPro" id="IPR006963">
    <property type="entry name" value="Mopterin_OxRdtase_4Fe-4S_dom"/>
</dbReference>
<dbReference type="Gene3D" id="2.40.40.20">
    <property type="match status" value="1"/>
</dbReference>
<accession>A0A346NSK7</accession>
<dbReference type="InterPro" id="IPR007419">
    <property type="entry name" value="BFD-like_2Fe2S-bd_dom"/>
</dbReference>
<dbReference type="Pfam" id="PF04879">
    <property type="entry name" value="Molybdop_Fe4S4"/>
    <property type="match status" value="1"/>
</dbReference>
<protein>
    <submittedName>
        <fullName evidence="13">Nitrate reductase</fullName>
    </submittedName>
</protein>
<evidence type="ECO:0000256" key="1">
    <source>
        <dbReference type="ARBA" id="ARBA00001942"/>
    </source>
</evidence>
<dbReference type="GO" id="GO:0043546">
    <property type="term" value="F:molybdopterin cofactor binding"/>
    <property type="evidence" value="ECO:0007669"/>
    <property type="project" value="InterPro"/>
</dbReference>
<name>A0A346NSK7_9ALTE</name>
<evidence type="ECO:0000256" key="11">
    <source>
        <dbReference type="SAM" id="MobiDB-lite"/>
    </source>
</evidence>
<dbReference type="OrthoDB" id="9810782at2"/>
<comment type="cofactor">
    <cofactor evidence="2">
        <name>[4Fe-4S] cluster</name>
        <dbReference type="ChEBI" id="CHEBI:49883"/>
    </cofactor>
</comment>
<dbReference type="InterPro" id="IPR027467">
    <property type="entry name" value="MopterinOxRdtase_cofactor_BS"/>
</dbReference>
<dbReference type="GO" id="GO:1990204">
    <property type="term" value="C:oxidoreductase complex"/>
    <property type="evidence" value="ECO:0007669"/>
    <property type="project" value="UniProtKB-ARBA"/>
</dbReference>
<reference evidence="13 14" key="1">
    <citation type="submission" date="2018-08" db="EMBL/GenBank/DDBJ databases">
        <title>Salinimonas sediminis sp. nov., a piezophilic bacterium isolated from a deep-sea sediment sample from the New Britain Trench.</title>
        <authorList>
            <person name="Cao J."/>
        </authorList>
    </citation>
    <scope>NUCLEOTIDE SEQUENCE [LARGE SCALE GENOMIC DNA]</scope>
    <source>
        <strain evidence="13 14">N102</strain>
    </source>
</reference>
<dbReference type="GO" id="GO:0051539">
    <property type="term" value="F:4 iron, 4 sulfur cluster binding"/>
    <property type="evidence" value="ECO:0007669"/>
    <property type="project" value="UniProtKB-KW"/>
</dbReference>